<evidence type="ECO:0000313" key="6">
    <source>
        <dbReference type="Proteomes" id="UP001595705"/>
    </source>
</evidence>
<dbReference type="Pfam" id="PF02545">
    <property type="entry name" value="Maf"/>
    <property type="match status" value="1"/>
</dbReference>
<proteinExistence type="inferred from homology"/>
<dbReference type="PANTHER" id="PTHR43213">
    <property type="entry name" value="BIFUNCTIONAL DTTP/UTP PYROPHOSPHATASE/METHYLTRANSFERASE PROTEIN-RELATED"/>
    <property type="match status" value="1"/>
</dbReference>
<dbReference type="CDD" id="cd00555">
    <property type="entry name" value="Maf"/>
    <property type="match status" value="1"/>
</dbReference>
<evidence type="ECO:0000256" key="4">
    <source>
        <dbReference type="HAMAP-Rule" id="MF_00528"/>
    </source>
</evidence>
<dbReference type="InterPro" id="IPR029001">
    <property type="entry name" value="ITPase-like_fam"/>
</dbReference>
<dbReference type="Gene3D" id="3.90.950.10">
    <property type="match status" value="1"/>
</dbReference>
<organism evidence="5 6">
    <name type="scientific">Luteimonas soli</name>
    <dbReference type="NCBI Taxonomy" id="1648966"/>
    <lineage>
        <taxon>Bacteria</taxon>
        <taxon>Pseudomonadati</taxon>
        <taxon>Pseudomonadota</taxon>
        <taxon>Gammaproteobacteria</taxon>
        <taxon>Lysobacterales</taxon>
        <taxon>Lysobacteraceae</taxon>
        <taxon>Luteimonas</taxon>
    </lineage>
</organism>
<dbReference type="RefSeq" id="WP_386744863.1">
    <property type="nucleotide sequence ID" value="NZ_JBHRYA010000009.1"/>
</dbReference>
<evidence type="ECO:0000256" key="1">
    <source>
        <dbReference type="ARBA" id="ARBA00001968"/>
    </source>
</evidence>
<dbReference type="NCBIfam" id="TIGR00172">
    <property type="entry name" value="maf"/>
    <property type="match status" value="1"/>
</dbReference>
<feature type="site" description="Important for substrate specificity" evidence="4">
    <location>
        <position position="10"/>
    </location>
</feature>
<protein>
    <recommendedName>
        <fullName evidence="4">dTTP/UTP pyrophosphatase</fullName>
        <shortName evidence="4">dTTPase/UTPase</shortName>
        <ecNumber evidence="4">3.6.1.9</ecNumber>
    </recommendedName>
    <alternativeName>
        <fullName evidence="4">Nucleoside triphosphate pyrophosphatase</fullName>
    </alternativeName>
    <alternativeName>
        <fullName evidence="4">Nucleotide pyrophosphatase</fullName>
        <shortName evidence="4">Nucleotide PPase</shortName>
    </alternativeName>
</protein>
<keyword evidence="2 4" id="KW-0378">Hydrolase</keyword>
<gene>
    <name evidence="5" type="ORF">ACFONC_13335</name>
</gene>
<dbReference type="EMBL" id="JBHRYA010000009">
    <property type="protein sequence ID" value="MFC3717137.1"/>
    <property type="molecule type" value="Genomic_DNA"/>
</dbReference>
<keyword evidence="4" id="KW-0963">Cytoplasm</keyword>
<dbReference type="PIRSF" id="PIRSF006305">
    <property type="entry name" value="Maf"/>
    <property type="match status" value="1"/>
</dbReference>
<dbReference type="SUPFAM" id="SSF52972">
    <property type="entry name" value="ITPase-like"/>
    <property type="match status" value="1"/>
</dbReference>
<reference evidence="6" key="1">
    <citation type="journal article" date="2019" name="Int. J. Syst. Evol. Microbiol.">
        <title>The Global Catalogue of Microorganisms (GCM) 10K type strain sequencing project: providing services to taxonomists for standard genome sequencing and annotation.</title>
        <authorList>
            <consortium name="The Broad Institute Genomics Platform"/>
            <consortium name="The Broad Institute Genome Sequencing Center for Infectious Disease"/>
            <person name="Wu L."/>
            <person name="Ma J."/>
        </authorList>
    </citation>
    <scope>NUCLEOTIDE SEQUENCE [LARGE SCALE GENOMIC DNA]</scope>
    <source>
        <strain evidence="6">KCTC 42441</strain>
    </source>
</reference>
<dbReference type="Proteomes" id="UP001595705">
    <property type="component" value="Unassembled WGS sequence"/>
</dbReference>
<evidence type="ECO:0000313" key="5">
    <source>
        <dbReference type="EMBL" id="MFC3717137.1"/>
    </source>
</evidence>
<comment type="catalytic activity">
    <reaction evidence="4">
        <text>dTTP + H2O = dTMP + diphosphate + H(+)</text>
        <dbReference type="Rhea" id="RHEA:28534"/>
        <dbReference type="ChEBI" id="CHEBI:15377"/>
        <dbReference type="ChEBI" id="CHEBI:15378"/>
        <dbReference type="ChEBI" id="CHEBI:33019"/>
        <dbReference type="ChEBI" id="CHEBI:37568"/>
        <dbReference type="ChEBI" id="CHEBI:63528"/>
        <dbReference type="EC" id="3.6.1.9"/>
    </reaction>
</comment>
<comment type="cofactor">
    <cofactor evidence="1 4">
        <name>a divalent metal cation</name>
        <dbReference type="ChEBI" id="CHEBI:60240"/>
    </cofactor>
</comment>
<comment type="similarity">
    <text evidence="4">Belongs to the Maf family. YhdE subfamily.</text>
</comment>
<sequence>MLHLASKSPRRRELLGRLGLEFGVLDLDVPERRAPGEAPAEYVRRVAREKAGAGLLKVAGVPGVAVLGADTEVILGDEVFGKPRDAEDAAGMLRRLSGRTHEVVSAVSVVSAEREAQAVSVSQVTFGELSEAQIAAYVATGEPMGKAGAYAIQGGGEMFVRKLSGSYSGVMGLPLYETVALLRQFGIALPGLEQPAVGTPEAAR</sequence>
<comment type="catalytic activity">
    <reaction evidence="4">
        <text>UTP + H2O = UMP + diphosphate + H(+)</text>
        <dbReference type="Rhea" id="RHEA:29395"/>
        <dbReference type="ChEBI" id="CHEBI:15377"/>
        <dbReference type="ChEBI" id="CHEBI:15378"/>
        <dbReference type="ChEBI" id="CHEBI:33019"/>
        <dbReference type="ChEBI" id="CHEBI:46398"/>
        <dbReference type="ChEBI" id="CHEBI:57865"/>
        <dbReference type="EC" id="3.6.1.9"/>
    </reaction>
</comment>
<comment type="subcellular location">
    <subcellularLocation>
        <location evidence="4">Cytoplasm</location>
    </subcellularLocation>
</comment>
<dbReference type="GO" id="GO:0016787">
    <property type="term" value="F:hydrolase activity"/>
    <property type="evidence" value="ECO:0007669"/>
    <property type="project" value="UniProtKB-KW"/>
</dbReference>
<dbReference type="InterPro" id="IPR003697">
    <property type="entry name" value="Maf-like"/>
</dbReference>
<feature type="active site" description="Proton acceptor" evidence="4">
    <location>
        <position position="70"/>
    </location>
</feature>
<keyword evidence="3 4" id="KW-0546">Nucleotide metabolism</keyword>
<dbReference type="PANTHER" id="PTHR43213:SF5">
    <property type="entry name" value="BIFUNCTIONAL DTTP_UTP PYROPHOSPHATASE_METHYLTRANSFERASE PROTEIN-RELATED"/>
    <property type="match status" value="1"/>
</dbReference>
<dbReference type="EC" id="3.6.1.9" evidence="4"/>
<accession>A0ABV7XP17</accession>
<dbReference type="HAMAP" id="MF_00528">
    <property type="entry name" value="Maf"/>
    <property type="match status" value="1"/>
</dbReference>
<feature type="site" description="Important for substrate specificity" evidence="4">
    <location>
        <position position="153"/>
    </location>
</feature>
<keyword evidence="6" id="KW-1185">Reference proteome</keyword>
<evidence type="ECO:0000256" key="3">
    <source>
        <dbReference type="ARBA" id="ARBA00023080"/>
    </source>
</evidence>
<comment type="caution">
    <text evidence="4">Lacks conserved residue(s) required for the propagation of feature annotation.</text>
</comment>
<comment type="caution">
    <text evidence="5">The sequence shown here is derived from an EMBL/GenBank/DDBJ whole genome shotgun (WGS) entry which is preliminary data.</text>
</comment>
<feature type="site" description="Important for substrate specificity" evidence="4">
    <location>
        <position position="71"/>
    </location>
</feature>
<name>A0ABV7XP17_9GAMM</name>
<evidence type="ECO:0000256" key="2">
    <source>
        <dbReference type="ARBA" id="ARBA00022801"/>
    </source>
</evidence>
<comment type="function">
    <text evidence="4">Nucleoside triphosphate pyrophosphatase that hydrolyzes dTTP and UTP. May have a dual role in cell division arrest and in preventing the incorporation of modified nucleotides into cellular nucleic acids.</text>
</comment>